<protein>
    <submittedName>
        <fullName evidence="2">Uncharacterized protein</fullName>
    </submittedName>
</protein>
<comment type="caution">
    <text evidence="2">The sequence shown here is derived from an EMBL/GenBank/DDBJ whole genome shotgun (WGS) entry which is preliminary data.</text>
</comment>
<organism evidence="2 3">
    <name type="scientific">Solanum commersonii</name>
    <name type="common">Commerson's wild potato</name>
    <name type="synonym">Commerson's nightshade</name>
    <dbReference type="NCBI Taxonomy" id="4109"/>
    <lineage>
        <taxon>Eukaryota</taxon>
        <taxon>Viridiplantae</taxon>
        <taxon>Streptophyta</taxon>
        <taxon>Embryophyta</taxon>
        <taxon>Tracheophyta</taxon>
        <taxon>Spermatophyta</taxon>
        <taxon>Magnoliopsida</taxon>
        <taxon>eudicotyledons</taxon>
        <taxon>Gunneridae</taxon>
        <taxon>Pentapetalae</taxon>
        <taxon>asterids</taxon>
        <taxon>lamiids</taxon>
        <taxon>Solanales</taxon>
        <taxon>Solanaceae</taxon>
        <taxon>Solanoideae</taxon>
        <taxon>Solaneae</taxon>
        <taxon>Solanum</taxon>
    </lineage>
</organism>
<feature type="compositionally biased region" description="Basic and acidic residues" evidence="1">
    <location>
        <begin position="191"/>
        <end position="200"/>
    </location>
</feature>
<gene>
    <name evidence="2" type="ORF">H5410_064954</name>
</gene>
<evidence type="ECO:0000313" key="2">
    <source>
        <dbReference type="EMBL" id="KAG5568026.1"/>
    </source>
</evidence>
<feature type="non-terminal residue" evidence="2">
    <location>
        <position position="1"/>
    </location>
</feature>
<feature type="compositionally biased region" description="Acidic residues" evidence="1">
    <location>
        <begin position="169"/>
        <end position="190"/>
    </location>
</feature>
<dbReference type="EMBL" id="JACXVP010000275">
    <property type="protein sequence ID" value="KAG5568026.1"/>
    <property type="molecule type" value="Genomic_DNA"/>
</dbReference>
<feature type="region of interest" description="Disordered" evidence="1">
    <location>
        <begin position="169"/>
        <end position="200"/>
    </location>
</feature>
<accession>A0A9J5VXW2</accession>
<name>A0A9J5VXW2_SOLCO</name>
<evidence type="ECO:0000256" key="1">
    <source>
        <dbReference type="SAM" id="MobiDB-lite"/>
    </source>
</evidence>
<sequence length="200" mass="23388">MNIEGFPCLRRTFHTKFWSKLLQIDAKGKVHGQEIVDSIKDSIEISKCQLEVIQGRDDINPSKQITRKLQMKKGAISKLELLASYMEGVKKDLIKNMGIEFLDNISMATSNEEEDTYIARESQSVHSTEEMDIETFFIEINCSKSKVITRRLRYHLRQDRFDILLYNNDEDDDDDDYDDNNDDDDDDNDDDDKKMTNKMI</sequence>
<evidence type="ECO:0000313" key="3">
    <source>
        <dbReference type="Proteomes" id="UP000824120"/>
    </source>
</evidence>
<dbReference type="OrthoDB" id="1808172at2759"/>
<dbReference type="AlphaFoldDB" id="A0A9J5VXW2"/>
<reference evidence="2" key="1">
    <citation type="submission" date="2020-09" db="EMBL/GenBank/DDBJ databases">
        <title>De no assembly of potato wild relative species, Solanum commersonii.</title>
        <authorList>
            <person name="Cho K."/>
        </authorList>
    </citation>
    <scope>NUCLEOTIDE SEQUENCE</scope>
    <source>
        <strain evidence="2">LZ3.2</strain>
        <tissue evidence="2">Leaf</tissue>
    </source>
</reference>
<proteinExistence type="predicted"/>
<dbReference type="Proteomes" id="UP000824120">
    <property type="component" value="Unassembled WGS sequence"/>
</dbReference>
<keyword evidence="3" id="KW-1185">Reference proteome</keyword>